<comment type="caution">
    <text evidence="2">The sequence shown here is derived from an EMBL/GenBank/DDBJ whole genome shotgun (WGS) entry which is preliminary data.</text>
</comment>
<organism evidence="2 3">
    <name type="scientific">Mucilaginibacter panaciglaebae</name>
    <dbReference type="NCBI Taxonomy" id="502331"/>
    <lineage>
        <taxon>Bacteria</taxon>
        <taxon>Pseudomonadati</taxon>
        <taxon>Bacteroidota</taxon>
        <taxon>Sphingobacteriia</taxon>
        <taxon>Sphingobacteriales</taxon>
        <taxon>Sphingobacteriaceae</taxon>
        <taxon>Mucilaginibacter</taxon>
    </lineage>
</organism>
<evidence type="ECO:0000313" key="3">
    <source>
        <dbReference type="Proteomes" id="UP001500841"/>
    </source>
</evidence>
<protein>
    <submittedName>
        <fullName evidence="2">Uncharacterized protein</fullName>
    </submittedName>
</protein>
<dbReference type="SUPFAM" id="SSF49464">
    <property type="entry name" value="Carboxypeptidase regulatory domain-like"/>
    <property type="match status" value="2"/>
</dbReference>
<dbReference type="EMBL" id="BAABCV010000014">
    <property type="protein sequence ID" value="GAA4104446.1"/>
    <property type="molecule type" value="Genomic_DNA"/>
</dbReference>
<dbReference type="InterPro" id="IPR008969">
    <property type="entry name" value="CarboxyPept-like_regulatory"/>
</dbReference>
<reference evidence="3" key="1">
    <citation type="journal article" date="2019" name="Int. J. Syst. Evol. Microbiol.">
        <title>The Global Catalogue of Microorganisms (GCM) 10K type strain sequencing project: providing services to taxonomists for standard genome sequencing and annotation.</title>
        <authorList>
            <consortium name="The Broad Institute Genomics Platform"/>
            <consortium name="The Broad Institute Genome Sequencing Center for Infectious Disease"/>
            <person name="Wu L."/>
            <person name="Ma J."/>
        </authorList>
    </citation>
    <scope>NUCLEOTIDE SEQUENCE [LARGE SCALE GENOMIC DNA]</scope>
    <source>
        <strain evidence="3">JCM 17085</strain>
    </source>
</reference>
<name>A0ABP7X4B1_9SPHI</name>
<feature type="signal peptide" evidence="1">
    <location>
        <begin position="1"/>
        <end position="22"/>
    </location>
</feature>
<keyword evidence="1" id="KW-0732">Signal</keyword>
<evidence type="ECO:0000313" key="2">
    <source>
        <dbReference type="EMBL" id="GAA4104446.1"/>
    </source>
</evidence>
<dbReference type="Pfam" id="PF13715">
    <property type="entry name" value="CarbopepD_reg_2"/>
    <property type="match status" value="1"/>
</dbReference>
<dbReference type="Pfam" id="PF13620">
    <property type="entry name" value="CarboxypepD_reg"/>
    <property type="match status" value="1"/>
</dbReference>
<dbReference type="Gene3D" id="2.60.40.1120">
    <property type="entry name" value="Carboxypeptidase-like, regulatory domain"/>
    <property type="match status" value="2"/>
</dbReference>
<dbReference type="Proteomes" id="UP001500841">
    <property type="component" value="Unassembled WGS sequence"/>
</dbReference>
<feature type="chain" id="PRO_5046965580" evidence="1">
    <location>
        <begin position="23"/>
        <end position="1181"/>
    </location>
</feature>
<proteinExistence type="predicted"/>
<evidence type="ECO:0000256" key="1">
    <source>
        <dbReference type="SAM" id="SignalP"/>
    </source>
</evidence>
<dbReference type="RefSeq" id="WP_345106998.1">
    <property type="nucleotide sequence ID" value="NZ_BAABCV010000014.1"/>
</dbReference>
<gene>
    <name evidence="2" type="ORF">GCM10022392_32520</name>
</gene>
<sequence>MKTVYQLLCFVVFSLISSGAFAQEGYTVSGIVTNEKGEPLKGATVFVGGSERIMAADDNGRFNFNYVPAGSFQLSVQMIGFAPLTRNVIVKNTSVTIDMKMQVKTINLGQVTVGNKKAWARNFKIFSREFLGGSANGKQCTILNPEVVNFSTKKGLLMADADDFLIIENKRLGYRIRYLIKDFGYNYVDGIVLYHGEFSFEELKGTDEQKQQWAKNRLETYKGSFMHFLRSVYANNTLENGFLARPLYGYGTIRFDSSVVDRYKVIVKNRPVKFDSLVTPIDTTFSAFRFKQLYVIYDPKKAALFATYMSDSKKNMVISNKATLLRLATDVAVIDKKGSYTDYRDFFIQGYWARERVGDQLPVEYKPPLPDIPRGTVLTNPRLNALVKWTDSIPQEKAYLHMDKPYYAPGDTIWFKGYLTSGSRHQLSRLSGSAYVDLINQQNESVKTLQLPVDSGTIAGNLTLTDDIKAGAYRLRAYTQWMRNAGADYFFDHTFTVGNPKTFTEKTDPKSGLLPTDIQFFPESGNLINGITSRVGFKAVGTDGLGVAISGTITDNNNKEIAQINTLRAGMGNFLLKPLPGKTYTANIKFAGNVTKSVALPMALNEGYVLSVYQPNKDSVLVRIHASPGLKQSSINLIVHRSGEIVFASPVNIAGSITSIWLEKKSIPSGIAQFTIFDKNYQPLNERIAFIKNNDHMQLSIKTNKALFKSKEHVQLELNAKEFNESPVAANFSIAVIDESKVPVDESAESTIFSNILLSSDIKGYIERPNYYFTADTDEVNQALDNLMLTQGYRRFEWTLLDSVINTKPKFKAEGLGRTIAGTVTDLQHKPSPNATVMLVSVNARISKVTTTDAYGQFKFANLIFPDSAKFAVQARGIKNSSNLIISLDSVLPVAINKKQNAVEVNIIKANLQKAEQEGISAQLAGMHVLKQVEIKSTVKNANKGNATQEMFSLPDEQSADNILTIPDPENYLTLEMFLQARLAGIRIREDPQGFKVLMDSRYPTAPILTDERIKSGHITQTHEIGIIVNGRHITSHSETDEILEGSIGTEDIAKIEVIRNNLAMVNLLRSGDDYKDGYVIIVTKLPTQRKHYDPNIVNISPKGYNSVRQFYSPRYDRPNNAAKPDLRTTIYWNPYVNTDVNGKATLDFFNSDGPGTYRVVVEGINAAGELGRQIYTYKVE</sequence>
<dbReference type="Gene3D" id="2.60.40.1930">
    <property type="match status" value="1"/>
</dbReference>
<keyword evidence="3" id="KW-1185">Reference proteome</keyword>
<accession>A0ABP7X4B1</accession>